<accession>A0A841RCY8</accession>
<dbReference type="InterPro" id="IPR023509">
    <property type="entry name" value="DTD-like_sf"/>
</dbReference>
<gene>
    <name evidence="2" type="primary">dtd</name>
    <name evidence="3" type="ORF">HNR50_002533</name>
</gene>
<comment type="function">
    <text evidence="2">An aminoacyl-tRNA editing enzyme that deacylates mischarged D-aminoacyl-tRNAs. Also deacylates mischarged glycyl-tRNA(Ala), protecting cells against glycine mischarging by AlaRS. Acts via tRNA-based rather than protein-based catalysis; rejects L-amino acids rather than detecting D-amino acids in the active site. By recycling D-aminoacyl-tRNA to D-amino acids and free tRNA molecules, this enzyme counteracts the toxicity associated with the formation of D-aminoacyl-tRNA entities in vivo and helps enforce protein L-homochirality.</text>
</comment>
<dbReference type="AlphaFoldDB" id="A0A841RCY8"/>
<dbReference type="SUPFAM" id="SSF69500">
    <property type="entry name" value="DTD-like"/>
    <property type="match status" value="1"/>
</dbReference>
<reference evidence="3 4" key="1">
    <citation type="submission" date="2020-08" db="EMBL/GenBank/DDBJ databases">
        <title>Genomic Encyclopedia of Type Strains, Phase IV (KMG-IV): sequencing the most valuable type-strain genomes for metagenomic binning, comparative biology and taxonomic classification.</title>
        <authorList>
            <person name="Goeker M."/>
        </authorList>
    </citation>
    <scope>NUCLEOTIDE SEQUENCE [LARGE SCALE GENOMIC DNA]</scope>
    <source>
        <strain evidence="3 4">DSM 2461</strain>
    </source>
</reference>
<dbReference type="Pfam" id="PF02580">
    <property type="entry name" value="Tyr_Deacylase"/>
    <property type="match status" value="1"/>
</dbReference>
<dbReference type="GO" id="GO:0000049">
    <property type="term" value="F:tRNA binding"/>
    <property type="evidence" value="ECO:0007669"/>
    <property type="project" value="UniProtKB-UniRule"/>
</dbReference>
<protein>
    <recommendedName>
        <fullName evidence="2">D-aminoacyl-tRNA deacylase</fullName>
        <shortName evidence="2">DTD</shortName>
        <ecNumber evidence="2">3.1.1.96</ecNumber>
    </recommendedName>
    <alternativeName>
        <fullName evidence="2">Gly-tRNA(Ala) deacylase</fullName>
        <ecNumber evidence="2">3.1.1.-</ecNumber>
    </alternativeName>
</protein>
<dbReference type="PANTHER" id="PTHR10472">
    <property type="entry name" value="D-TYROSYL-TRNA TYR DEACYLASE"/>
    <property type="match status" value="1"/>
</dbReference>
<keyword evidence="4" id="KW-1185">Reference proteome</keyword>
<organism evidence="3 4">
    <name type="scientific">Spirochaeta isovalerica</name>
    <dbReference type="NCBI Taxonomy" id="150"/>
    <lineage>
        <taxon>Bacteria</taxon>
        <taxon>Pseudomonadati</taxon>
        <taxon>Spirochaetota</taxon>
        <taxon>Spirochaetia</taxon>
        <taxon>Spirochaetales</taxon>
        <taxon>Spirochaetaceae</taxon>
        <taxon>Spirochaeta</taxon>
    </lineage>
</organism>
<comment type="domain">
    <text evidence="2">A Gly-cisPro motif from one monomer fits into the active site of the other monomer to allow specific chiral rejection of L-amino acids.</text>
</comment>
<evidence type="ECO:0000256" key="1">
    <source>
        <dbReference type="ARBA" id="ARBA00009673"/>
    </source>
</evidence>
<comment type="catalytic activity">
    <reaction evidence="2">
        <text>glycyl-tRNA(Ala) + H2O = tRNA(Ala) + glycine + H(+)</text>
        <dbReference type="Rhea" id="RHEA:53744"/>
        <dbReference type="Rhea" id="RHEA-COMP:9657"/>
        <dbReference type="Rhea" id="RHEA-COMP:13640"/>
        <dbReference type="ChEBI" id="CHEBI:15377"/>
        <dbReference type="ChEBI" id="CHEBI:15378"/>
        <dbReference type="ChEBI" id="CHEBI:57305"/>
        <dbReference type="ChEBI" id="CHEBI:78442"/>
        <dbReference type="ChEBI" id="CHEBI:78522"/>
    </reaction>
</comment>
<dbReference type="Proteomes" id="UP000587760">
    <property type="component" value="Unassembled WGS sequence"/>
</dbReference>
<dbReference type="RefSeq" id="WP_184747116.1">
    <property type="nucleotide sequence ID" value="NZ_JACHGJ010000004.1"/>
</dbReference>
<sequence>MRVVIQRVSRASVEIEGRTKGQIGKGLLLFAGVGPEDKEEDARWLASKITTMRIFEDGGGKMNLSVKDVEGDILLISQFTLYASTRKGNRPSFNGSAPPEVAVPLYDIFHRELTGIMGKDVPSGEFGAHMNIDLRNDGPVTIIMDSRERK</sequence>
<dbReference type="GO" id="GO:0043908">
    <property type="term" value="F:Ser(Gly)-tRNA(Ala) hydrolase activity"/>
    <property type="evidence" value="ECO:0007669"/>
    <property type="project" value="UniProtKB-UniRule"/>
</dbReference>
<dbReference type="PANTHER" id="PTHR10472:SF5">
    <property type="entry name" value="D-AMINOACYL-TRNA DEACYLASE 1"/>
    <property type="match status" value="1"/>
</dbReference>
<dbReference type="InterPro" id="IPR003732">
    <property type="entry name" value="Daa-tRNA_deacyls_DTD"/>
</dbReference>
<comment type="subcellular location">
    <subcellularLocation>
        <location evidence="2">Cytoplasm</location>
    </subcellularLocation>
</comment>
<evidence type="ECO:0000313" key="4">
    <source>
        <dbReference type="Proteomes" id="UP000587760"/>
    </source>
</evidence>
<name>A0A841RCY8_9SPIO</name>
<keyword evidence="2" id="KW-0963">Cytoplasm</keyword>
<dbReference type="EMBL" id="JACHGJ010000004">
    <property type="protein sequence ID" value="MBB6480860.1"/>
    <property type="molecule type" value="Genomic_DNA"/>
</dbReference>
<dbReference type="NCBIfam" id="TIGR00256">
    <property type="entry name" value="D-aminoacyl-tRNA deacylase"/>
    <property type="match status" value="1"/>
</dbReference>
<keyword evidence="2 3" id="KW-0378">Hydrolase</keyword>
<dbReference type="Gene3D" id="3.50.80.10">
    <property type="entry name" value="D-tyrosyl-tRNA(Tyr) deacylase"/>
    <property type="match status" value="1"/>
</dbReference>
<dbReference type="EC" id="3.1.1.-" evidence="2"/>
<comment type="catalytic activity">
    <reaction evidence="2">
        <text>a D-aminoacyl-tRNA + H2O = a tRNA + a D-alpha-amino acid + H(+)</text>
        <dbReference type="Rhea" id="RHEA:13953"/>
        <dbReference type="Rhea" id="RHEA-COMP:10123"/>
        <dbReference type="Rhea" id="RHEA-COMP:10124"/>
        <dbReference type="ChEBI" id="CHEBI:15377"/>
        <dbReference type="ChEBI" id="CHEBI:15378"/>
        <dbReference type="ChEBI" id="CHEBI:59871"/>
        <dbReference type="ChEBI" id="CHEBI:78442"/>
        <dbReference type="ChEBI" id="CHEBI:79333"/>
        <dbReference type="EC" id="3.1.1.96"/>
    </reaction>
</comment>
<keyword evidence="2" id="KW-0694">RNA-binding</keyword>
<proteinExistence type="inferred from homology"/>
<dbReference type="GO" id="GO:0019478">
    <property type="term" value="P:D-amino acid catabolic process"/>
    <property type="evidence" value="ECO:0007669"/>
    <property type="project" value="UniProtKB-UniRule"/>
</dbReference>
<dbReference type="HAMAP" id="MF_00518">
    <property type="entry name" value="Deacylase_Dtd"/>
    <property type="match status" value="1"/>
</dbReference>
<feature type="short sequence motif" description="Gly-cisPro motif, important for rejection of L-amino acids" evidence="2">
    <location>
        <begin position="138"/>
        <end position="139"/>
    </location>
</feature>
<dbReference type="FunFam" id="3.50.80.10:FF:000001">
    <property type="entry name" value="D-aminoacyl-tRNA deacylase"/>
    <property type="match status" value="1"/>
</dbReference>
<comment type="subunit">
    <text evidence="2">Homodimer.</text>
</comment>
<dbReference type="GO" id="GO:0051500">
    <property type="term" value="F:D-tyrosyl-tRNA(Tyr) deacylase activity"/>
    <property type="evidence" value="ECO:0007669"/>
    <property type="project" value="TreeGrafter"/>
</dbReference>
<comment type="caution">
    <text evidence="3">The sequence shown here is derived from an EMBL/GenBank/DDBJ whole genome shotgun (WGS) entry which is preliminary data.</text>
</comment>
<dbReference type="GO" id="GO:0005737">
    <property type="term" value="C:cytoplasm"/>
    <property type="evidence" value="ECO:0007669"/>
    <property type="project" value="UniProtKB-SubCell"/>
</dbReference>
<dbReference type="EC" id="3.1.1.96" evidence="2"/>
<evidence type="ECO:0000313" key="3">
    <source>
        <dbReference type="EMBL" id="MBB6480860.1"/>
    </source>
</evidence>
<comment type="similarity">
    <text evidence="1 2">Belongs to the DTD family.</text>
</comment>
<dbReference type="GO" id="GO:0106026">
    <property type="term" value="F:Gly-tRNA(Ala) deacylase activity"/>
    <property type="evidence" value="ECO:0007669"/>
    <property type="project" value="UniProtKB-UniRule"/>
</dbReference>
<evidence type="ECO:0000256" key="2">
    <source>
        <dbReference type="HAMAP-Rule" id="MF_00518"/>
    </source>
</evidence>
<keyword evidence="2" id="KW-0820">tRNA-binding</keyword>